<proteinExistence type="inferred from homology"/>
<dbReference type="GO" id="GO:0005886">
    <property type="term" value="C:plasma membrane"/>
    <property type="evidence" value="ECO:0007669"/>
    <property type="project" value="UniProtKB-SubCell"/>
</dbReference>
<dbReference type="Pfam" id="PF23598">
    <property type="entry name" value="LRR_14"/>
    <property type="match status" value="1"/>
</dbReference>
<dbReference type="Proteomes" id="UP000467840">
    <property type="component" value="Chromosome 7"/>
</dbReference>
<accession>A0A6A6KZX7</accession>
<keyword evidence="11" id="KW-0325">Glycoprotein</keyword>
<keyword evidence="7" id="KW-0677">Repeat</keyword>
<evidence type="ECO:0000256" key="10">
    <source>
        <dbReference type="ARBA" id="ARBA00023170"/>
    </source>
</evidence>
<evidence type="ECO:0000256" key="3">
    <source>
        <dbReference type="ARBA" id="ARBA00022475"/>
    </source>
</evidence>
<evidence type="ECO:0000256" key="2">
    <source>
        <dbReference type="ARBA" id="ARBA00009592"/>
    </source>
</evidence>
<keyword evidence="10" id="KW-0675">Receptor</keyword>
<comment type="similarity">
    <text evidence="2">Belongs to the RLP family.</text>
</comment>
<dbReference type="FunFam" id="3.80.10.10:FF:000383">
    <property type="entry name" value="Leucine-rich repeat receptor protein kinase EMS1"/>
    <property type="match status" value="1"/>
</dbReference>
<dbReference type="Pfam" id="PF08263">
    <property type="entry name" value="LRRNT_2"/>
    <property type="match status" value="1"/>
</dbReference>
<keyword evidence="9" id="KW-0472">Membrane</keyword>
<sequence>MFPFLWIVLLLNCLIRGEFFFCPQAQLVDCHTSDREALLDFIKGLENSEKQLSSWKGSNCCQWFGIVCDNITGAVTKVDLHSTSVNELELKSLTYLDLSSNSFTGTIPDFLPFLENLQYLNLSYGGFSGAIPPNLGNLSSLKFLDVSSPSLNVDNLEWMSGLLSLKYLAMDGVDLSKAGVGWVDALNKLPFLTELHLSSCHLSSLNYSLPLVNFSSLAVLNLSNNYIKSKFPNWLVNISSLVSVDISYNRLHGRIPLGFSELPNLQSLDLGYNQDLSASCFQLLRRRWGKIQVLDLSMTKLHGRIPAALGNIASLIYLDLSKNDVRGSIPSSIGRLSNLQFIDLSCNNLTGGLPEFLEEETANCPSKSPLPNLKNFKSSYSNLTGKLPNWIGNLKNLVVLDLSYNLLQGPIPLSFENLRQLSELRLGSNKLNGSLPKGLGKLSALTYLDVSINQLAGVITEAHFSGLSKLKQLILLRNSFILKVNSSWIPPFQLCTLAMGSCNLGPSFPAWLRSQKEIVILDFSNASISGSIPNWFWDMSSTLSYLNVSLNHLKVIYQIH</sequence>
<dbReference type="InterPro" id="IPR013210">
    <property type="entry name" value="LRR_N_plant-typ"/>
</dbReference>
<evidence type="ECO:0000259" key="14">
    <source>
        <dbReference type="Pfam" id="PF23598"/>
    </source>
</evidence>
<evidence type="ECO:0000256" key="12">
    <source>
        <dbReference type="SAM" id="SignalP"/>
    </source>
</evidence>
<evidence type="ECO:0000256" key="11">
    <source>
        <dbReference type="ARBA" id="ARBA00023180"/>
    </source>
</evidence>
<feature type="domain" description="Disease resistance R13L4/SHOC-2-like LRR" evidence="14">
    <location>
        <begin position="385"/>
        <end position="514"/>
    </location>
</feature>
<dbReference type="SMART" id="SM00369">
    <property type="entry name" value="LRR_TYP"/>
    <property type="match status" value="6"/>
</dbReference>
<evidence type="ECO:0000256" key="5">
    <source>
        <dbReference type="ARBA" id="ARBA00022692"/>
    </source>
</evidence>
<keyword evidence="8" id="KW-1133">Transmembrane helix</keyword>
<comment type="caution">
    <text evidence="15">The sequence shown here is derived from an EMBL/GenBank/DDBJ whole genome shotgun (WGS) entry which is preliminary data.</text>
</comment>
<dbReference type="PANTHER" id="PTHR48063:SF16">
    <property type="entry name" value="LRR RECEPTOR-LIKE SERINE_THREONINE-PROTEIN KINASE GSO1"/>
    <property type="match status" value="1"/>
</dbReference>
<feature type="domain" description="Leucine-rich repeat-containing N-terminal plant-type" evidence="13">
    <location>
        <begin position="32"/>
        <end position="69"/>
    </location>
</feature>
<feature type="chain" id="PRO_5025368785" evidence="12">
    <location>
        <begin position="18"/>
        <end position="560"/>
    </location>
</feature>
<dbReference type="SUPFAM" id="SSF52058">
    <property type="entry name" value="L domain-like"/>
    <property type="match status" value="3"/>
</dbReference>
<protein>
    <submittedName>
        <fullName evidence="15">Uncharacterized protein</fullName>
    </submittedName>
</protein>
<keyword evidence="3" id="KW-1003">Cell membrane</keyword>
<feature type="signal peptide" evidence="12">
    <location>
        <begin position="1"/>
        <end position="17"/>
    </location>
</feature>
<dbReference type="Pfam" id="PF00560">
    <property type="entry name" value="LRR_1"/>
    <property type="match status" value="4"/>
</dbReference>
<keyword evidence="5" id="KW-0812">Transmembrane</keyword>
<evidence type="ECO:0000313" key="15">
    <source>
        <dbReference type="EMBL" id="KAF2293528.1"/>
    </source>
</evidence>
<dbReference type="FunFam" id="3.80.10.10:FF:000095">
    <property type="entry name" value="LRR receptor-like serine/threonine-protein kinase GSO1"/>
    <property type="match status" value="1"/>
</dbReference>
<evidence type="ECO:0000256" key="9">
    <source>
        <dbReference type="ARBA" id="ARBA00023136"/>
    </source>
</evidence>
<dbReference type="AlphaFoldDB" id="A0A6A6KZX7"/>
<dbReference type="InterPro" id="IPR003591">
    <property type="entry name" value="Leu-rich_rpt_typical-subtyp"/>
</dbReference>
<keyword evidence="16" id="KW-1185">Reference proteome</keyword>
<dbReference type="FunFam" id="3.80.10.10:FF:001347">
    <property type="entry name" value="LRR receptor-like serine/threonine-protein kinase GSO2"/>
    <property type="match status" value="1"/>
</dbReference>
<dbReference type="InterPro" id="IPR046956">
    <property type="entry name" value="RLP23-like"/>
</dbReference>
<keyword evidence="6 12" id="KW-0732">Signal</keyword>
<evidence type="ECO:0000256" key="6">
    <source>
        <dbReference type="ARBA" id="ARBA00022729"/>
    </source>
</evidence>
<evidence type="ECO:0000259" key="13">
    <source>
        <dbReference type="Pfam" id="PF08263"/>
    </source>
</evidence>
<evidence type="ECO:0000256" key="1">
    <source>
        <dbReference type="ARBA" id="ARBA00004251"/>
    </source>
</evidence>
<name>A0A6A6KZX7_HEVBR</name>
<organism evidence="15 16">
    <name type="scientific">Hevea brasiliensis</name>
    <name type="common">Para rubber tree</name>
    <name type="synonym">Siphonia brasiliensis</name>
    <dbReference type="NCBI Taxonomy" id="3981"/>
    <lineage>
        <taxon>Eukaryota</taxon>
        <taxon>Viridiplantae</taxon>
        <taxon>Streptophyta</taxon>
        <taxon>Embryophyta</taxon>
        <taxon>Tracheophyta</taxon>
        <taxon>Spermatophyta</taxon>
        <taxon>Magnoliopsida</taxon>
        <taxon>eudicotyledons</taxon>
        <taxon>Gunneridae</taxon>
        <taxon>Pentapetalae</taxon>
        <taxon>rosids</taxon>
        <taxon>fabids</taxon>
        <taxon>Malpighiales</taxon>
        <taxon>Euphorbiaceae</taxon>
        <taxon>Crotonoideae</taxon>
        <taxon>Micrandreae</taxon>
        <taxon>Hevea</taxon>
    </lineage>
</organism>
<evidence type="ECO:0000256" key="7">
    <source>
        <dbReference type="ARBA" id="ARBA00022737"/>
    </source>
</evidence>
<dbReference type="EMBL" id="JAAGAX010000013">
    <property type="protein sequence ID" value="KAF2293528.1"/>
    <property type="molecule type" value="Genomic_DNA"/>
</dbReference>
<keyword evidence="4" id="KW-0433">Leucine-rich repeat</keyword>
<reference evidence="15 16" key="1">
    <citation type="journal article" date="2020" name="Mol. Plant">
        <title>The Chromosome-Based Rubber Tree Genome Provides New Insights into Spurge Genome Evolution and Rubber Biosynthesis.</title>
        <authorList>
            <person name="Liu J."/>
            <person name="Shi C."/>
            <person name="Shi C.C."/>
            <person name="Li W."/>
            <person name="Zhang Q.J."/>
            <person name="Zhang Y."/>
            <person name="Li K."/>
            <person name="Lu H.F."/>
            <person name="Shi C."/>
            <person name="Zhu S.T."/>
            <person name="Xiao Z.Y."/>
            <person name="Nan H."/>
            <person name="Yue Y."/>
            <person name="Zhu X.G."/>
            <person name="Wu Y."/>
            <person name="Hong X.N."/>
            <person name="Fan G.Y."/>
            <person name="Tong Y."/>
            <person name="Zhang D."/>
            <person name="Mao C.L."/>
            <person name="Liu Y.L."/>
            <person name="Hao S.J."/>
            <person name="Liu W.Q."/>
            <person name="Lv M.Q."/>
            <person name="Zhang H.B."/>
            <person name="Liu Y."/>
            <person name="Hu-Tang G.R."/>
            <person name="Wang J.P."/>
            <person name="Wang J.H."/>
            <person name="Sun Y.H."/>
            <person name="Ni S.B."/>
            <person name="Chen W.B."/>
            <person name="Zhang X.C."/>
            <person name="Jiao Y.N."/>
            <person name="Eichler E.E."/>
            <person name="Li G.H."/>
            <person name="Liu X."/>
            <person name="Gao L.Z."/>
        </authorList>
    </citation>
    <scope>NUCLEOTIDE SEQUENCE [LARGE SCALE GENOMIC DNA]</scope>
    <source>
        <strain evidence="16">cv. GT1</strain>
        <tissue evidence="15">Leaf</tissue>
    </source>
</reference>
<dbReference type="InterPro" id="IPR032675">
    <property type="entry name" value="LRR_dom_sf"/>
</dbReference>
<dbReference type="InterPro" id="IPR055414">
    <property type="entry name" value="LRR_R13L4/SHOC2-like"/>
</dbReference>
<dbReference type="PRINTS" id="PR00019">
    <property type="entry name" value="LEURICHRPT"/>
</dbReference>
<comment type="subcellular location">
    <subcellularLocation>
        <location evidence="1">Cell membrane</location>
        <topology evidence="1">Single-pass type I membrane protein</topology>
    </subcellularLocation>
</comment>
<evidence type="ECO:0000256" key="4">
    <source>
        <dbReference type="ARBA" id="ARBA00022614"/>
    </source>
</evidence>
<dbReference type="PANTHER" id="PTHR48063">
    <property type="entry name" value="LRR RECEPTOR-LIKE KINASE"/>
    <property type="match status" value="1"/>
</dbReference>
<dbReference type="Pfam" id="PF13855">
    <property type="entry name" value="LRR_8"/>
    <property type="match status" value="1"/>
</dbReference>
<dbReference type="InterPro" id="IPR001611">
    <property type="entry name" value="Leu-rich_rpt"/>
</dbReference>
<evidence type="ECO:0000256" key="8">
    <source>
        <dbReference type="ARBA" id="ARBA00022989"/>
    </source>
</evidence>
<dbReference type="Gene3D" id="3.80.10.10">
    <property type="entry name" value="Ribonuclease Inhibitor"/>
    <property type="match status" value="5"/>
</dbReference>
<gene>
    <name evidence="15" type="ORF">GH714_002500</name>
</gene>
<evidence type="ECO:0000313" key="16">
    <source>
        <dbReference type="Proteomes" id="UP000467840"/>
    </source>
</evidence>